<evidence type="ECO:0008006" key="4">
    <source>
        <dbReference type="Google" id="ProtNLM"/>
    </source>
</evidence>
<protein>
    <recommendedName>
        <fullName evidence="4">PDZ domain-containing protein</fullName>
    </recommendedName>
</protein>
<evidence type="ECO:0000313" key="3">
    <source>
        <dbReference type="Proteomes" id="UP001217089"/>
    </source>
</evidence>
<organism evidence="2 3">
    <name type="scientific">Tegillarca granosa</name>
    <name type="common">Malaysian cockle</name>
    <name type="synonym">Anadara granosa</name>
    <dbReference type="NCBI Taxonomy" id="220873"/>
    <lineage>
        <taxon>Eukaryota</taxon>
        <taxon>Metazoa</taxon>
        <taxon>Spiralia</taxon>
        <taxon>Lophotrochozoa</taxon>
        <taxon>Mollusca</taxon>
        <taxon>Bivalvia</taxon>
        <taxon>Autobranchia</taxon>
        <taxon>Pteriomorphia</taxon>
        <taxon>Arcoida</taxon>
        <taxon>Arcoidea</taxon>
        <taxon>Arcidae</taxon>
        <taxon>Tegillarca</taxon>
    </lineage>
</organism>
<reference evidence="2 3" key="1">
    <citation type="submission" date="2022-12" db="EMBL/GenBank/DDBJ databases">
        <title>Chromosome-level genome of Tegillarca granosa.</title>
        <authorList>
            <person name="Kim J."/>
        </authorList>
    </citation>
    <scope>NUCLEOTIDE SEQUENCE [LARGE SCALE GENOMIC DNA]</scope>
    <source>
        <strain evidence="2">Teg-2019</strain>
        <tissue evidence="2">Adductor muscle</tissue>
    </source>
</reference>
<evidence type="ECO:0000256" key="1">
    <source>
        <dbReference type="SAM" id="MobiDB-lite"/>
    </source>
</evidence>
<feature type="compositionally biased region" description="Polar residues" evidence="1">
    <location>
        <begin position="1"/>
        <end position="31"/>
    </location>
</feature>
<dbReference type="SUPFAM" id="SSF50156">
    <property type="entry name" value="PDZ domain-like"/>
    <property type="match status" value="1"/>
</dbReference>
<name>A0ABQ9EZE5_TEGGR</name>
<feature type="region of interest" description="Disordered" evidence="1">
    <location>
        <begin position="1"/>
        <end position="65"/>
    </location>
</feature>
<dbReference type="Proteomes" id="UP001217089">
    <property type="component" value="Unassembled WGS sequence"/>
</dbReference>
<comment type="caution">
    <text evidence="2">The sequence shown here is derived from an EMBL/GenBank/DDBJ whole genome shotgun (WGS) entry which is preliminary data.</text>
</comment>
<feature type="compositionally biased region" description="Low complexity" evidence="1">
    <location>
        <begin position="48"/>
        <end position="65"/>
    </location>
</feature>
<feature type="compositionally biased region" description="Acidic residues" evidence="1">
    <location>
        <begin position="34"/>
        <end position="47"/>
    </location>
</feature>
<evidence type="ECO:0000313" key="2">
    <source>
        <dbReference type="EMBL" id="KAJ8308982.1"/>
    </source>
</evidence>
<proteinExistence type="predicted"/>
<accession>A0ABQ9EZE5</accession>
<sequence length="144" mass="16257">MEVTDSDISWNTPSDPKEQLSTQLSQSSGYQTLEDGDVLMETDETTETSDSQMSTPEENLEEVVSISSENVVQKLKSLLNLKEEDRITHINGTAIENFTNIIELLRDDSGELIVKIRVDGDLDIEADNDKIEFLEVMLTYHKCE</sequence>
<gene>
    <name evidence="2" type="ORF">KUTeg_013856</name>
</gene>
<dbReference type="InterPro" id="IPR036034">
    <property type="entry name" value="PDZ_sf"/>
</dbReference>
<keyword evidence="3" id="KW-1185">Reference proteome</keyword>
<dbReference type="EMBL" id="JARBDR010000657">
    <property type="protein sequence ID" value="KAJ8308982.1"/>
    <property type="molecule type" value="Genomic_DNA"/>
</dbReference>